<keyword evidence="4" id="KW-1185">Reference proteome</keyword>
<dbReference type="PANTHER" id="PTHR30437">
    <property type="entry name" value="TRANSCRIPTION ELONGATION FACTOR GREA"/>
    <property type="match status" value="1"/>
</dbReference>
<dbReference type="AlphaFoldDB" id="A0A502FJM8"/>
<dbReference type="GO" id="GO:0070063">
    <property type="term" value="F:RNA polymerase binding"/>
    <property type="evidence" value="ECO:0007669"/>
    <property type="project" value="InterPro"/>
</dbReference>
<proteinExistence type="predicted"/>
<dbReference type="Proteomes" id="UP000319931">
    <property type="component" value="Unassembled WGS sequence"/>
</dbReference>
<feature type="compositionally biased region" description="Basic and acidic residues" evidence="1">
    <location>
        <begin position="1"/>
        <end position="20"/>
    </location>
</feature>
<organism evidence="3 4">
    <name type="scientific">Sphingomonas glacialis</name>
    <dbReference type="NCBI Taxonomy" id="658225"/>
    <lineage>
        <taxon>Bacteria</taxon>
        <taxon>Pseudomonadati</taxon>
        <taxon>Pseudomonadota</taxon>
        <taxon>Alphaproteobacteria</taxon>
        <taxon>Sphingomonadales</taxon>
        <taxon>Sphingomonadaceae</taxon>
        <taxon>Sphingomonas</taxon>
    </lineage>
</organism>
<feature type="domain" description="Transcription elongation factor GreA/GreB C-terminal" evidence="2">
    <location>
        <begin position="81"/>
        <end position="149"/>
    </location>
</feature>
<dbReference type="GO" id="GO:0003677">
    <property type="term" value="F:DNA binding"/>
    <property type="evidence" value="ECO:0007669"/>
    <property type="project" value="InterPro"/>
</dbReference>
<dbReference type="GO" id="GO:0016301">
    <property type="term" value="F:kinase activity"/>
    <property type="evidence" value="ECO:0007669"/>
    <property type="project" value="UniProtKB-KW"/>
</dbReference>
<keyword evidence="3" id="KW-0418">Kinase</keyword>
<evidence type="ECO:0000256" key="1">
    <source>
        <dbReference type="SAM" id="MobiDB-lite"/>
    </source>
</evidence>
<dbReference type="EMBL" id="RCZC01000006">
    <property type="protein sequence ID" value="TPG49665.1"/>
    <property type="molecule type" value="Genomic_DNA"/>
</dbReference>
<comment type="caution">
    <text evidence="3">The sequence shown here is derived from an EMBL/GenBank/DDBJ whole genome shotgun (WGS) entry which is preliminary data.</text>
</comment>
<dbReference type="InterPro" id="IPR001437">
    <property type="entry name" value="Tscrpt_elong_fac_GreA/B_C"/>
</dbReference>
<feature type="region of interest" description="Disordered" evidence="1">
    <location>
        <begin position="1"/>
        <end position="25"/>
    </location>
</feature>
<dbReference type="GO" id="GO:0006354">
    <property type="term" value="P:DNA-templated transcription elongation"/>
    <property type="evidence" value="ECO:0007669"/>
    <property type="project" value="TreeGrafter"/>
</dbReference>
<dbReference type="InterPro" id="IPR036953">
    <property type="entry name" value="GreA/GreB_C_sf"/>
</dbReference>
<dbReference type="OrthoDB" id="8537952at2"/>
<protein>
    <submittedName>
        <fullName evidence="3">Nucleoside-diphosphate kinase</fullName>
    </submittedName>
</protein>
<evidence type="ECO:0000313" key="4">
    <source>
        <dbReference type="Proteomes" id="UP000319931"/>
    </source>
</evidence>
<evidence type="ECO:0000259" key="2">
    <source>
        <dbReference type="Pfam" id="PF01272"/>
    </source>
</evidence>
<keyword evidence="3" id="KW-0808">Transferase</keyword>
<name>A0A502FJM8_9SPHN</name>
<dbReference type="Pfam" id="PF01272">
    <property type="entry name" value="GreA_GreB"/>
    <property type="match status" value="1"/>
</dbReference>
<dbReference type="SUPFAM" id="SSF54534">
    <property type="entry name" value="FKBP-like"/>
    <property type="match status" value="1"/>
</dbReference>
<dbReference type="InterPro" id="IPR023459">
    <property type="entry name" value="Tscrpt_elong_fac_GreA/B_fam"/>
</dbReference>
<accession>A0A502FJM8</accession>
<gene>
    <name evidence="3" type="ORF">EAH76_17380</name>
</gene>
<dbReference type="Gene3D" id="3.10.50.30">
    <property type="entry name" value="Transcription elongation factor, GreA/GreB, C-terminal domain"/>
    <property type="match status" value="1"/>
</dbReference>
<dbReference type="PANTHER" id="PTHR30437:SF6">
    <property type="entry name" value="TRANSCRIPTION ELONGATION FACTOR GREB"/>
    <property type="match status" value="1"/>
</dbReference>
<reference evidence="3 4" key="1">
    <citation type="journal article" date="2019" name="Environ. Microbiol.">
        <title>Species interactions and distinct microbial communities in high Arctic permafrost affected cryosols are associated with the CH4 and CO2 gas fluxes.</title>
        <authorList>
            <person name="Altshuler I."/>
            <person name="Hamel J."/>
            <person name="Turney S."/>
            <person name="Magnuson E."/>
            <person name="Levesque R."/>
            <person name="Greer C."/>
            <person name="Whyte L.G."/>
        </authorList>
    </citation>
    <scope>NUCLEOTIDE SEQUENCE [LARGE SCALE GENOMIC DNA]</scope>
    <source>
        <strain evidence="3 4">E6.1</strain>
    </source>
</reference>
<dbReference type="RefSeq" id="WP_140851557.1">
    <property type="nucleotide sequence ID" value="NZ_RCZC01000006.1"/>
</dbReference>
<dbReference type="GO" id="GO:0032784">
    <property type="term" value="P:regulation of DNA-templated transcription elongation"/>
    <property type="evidence" value="ECO:0007669"/>
    <property type="project" value="InterPro"/>
</dbReference>
<evidence type="ECO:0000313" key="3">
    <source>
        <dbReference type="EMBL" id="TPG49665.1"/>
    </source>
</evidence>
<sequence>MSVAFRRESDEEHMEPKFERPIAPGPNLVTPRGLALIGAKVVELEAAVAGASVEDRDAALRELRYWHTRQTTAEVVAAPAEGEVGIGSSVTYRLNGAERSVEIVGGDEADPAAGKIGYQAPLARALIGAEVGERVDFAGKDEAIEIVAVA</sequence>